<dbReference type="RefSeq" id="WP_171156364.1">
    <property type="nucleotide sequence ID" value="NZ_JABENB010000002.1"/>
</dbReference>
<dbReference type="Proteomes" id="UP000557772">
    <property type="component" value="Unassembled WGS sequence"/>
</dbReference>
<dbReference type="AlphaFoldDB" id="A0A849AK98"/>
<reference evidence="3 4" key="1">
    <citation type="submission" date="2020-05" db="EMBL/GenBank/DDBJ databases">
        <title>Flexivirga sp. ID2601S isolated from air conditioner.</title>
        <authorList>
            <person name="Kim D.H."/>
        </authorList>
    </citation>
    <scope>NUCLEOTIDE SEQUENCE [LARGE SCALE GENOMIC DNA]</scope>
    <source>
        <strain evidence="3 4">ID2601S</strain>
    </source>
</reference>
<dbReference type="EMBL" id="JABENB010000002">
    <property type="protein sequence ID" value="NNG40257.1"/>
    <property type="molecule type" value="Genomic_DNA"/>
</dbReference>
<name>A0A849AK98_9MICO</name>
<sequence>MNTPRRSSPGRKLPMIAVAGLVAVAVPAVGAYAAAGHPGAGSARPAAAAPAAPVTSAPAPKVTPYTPPAAPSGAVAPMPTTITPSSAFAVQVDATGRKPMDGTWPSAQDVFTLAELRQVLPQLSALTPSGCSTGDRPGGGATTKPTTCTLTLTMNGERSDDRSKLVVDIRGFGLPATVGARWTKDLAADVKRSAARPGLYTFYRNGALGASASYTDGTTTKVLLQKGNVAGEIWFSGVGFTRLKSDYLASRNSYRTTIVPALVRLLATKLDPGKATS</sequence>
<keyword evidence="2" id="KW-0732">Signal</keyword>
<evidence type="ECO:0000256" key="1">
    <source>
        <dbReference type="SAM" id="MobiDB-lite"/>
    </source>
</evidence>
<proteinExistence type="predicted"/>
<keyword evidence="4" id="KW-1185">Reference proteome</keyword>
<protein>
    <recommendedName>
        <fullName evidence="5">DUF3558 domain-containing protein</fullName>
    </recommendedName>
</protein>
<accession>A0A849AK98</accession>
<evidence type="ECO:0000256" key="2">
    <source>
        <dbReference type="SAM" id="SignalP"/>
    </source>
</evidence>
<evidence type="ECO:0008006" key="5">
    <source>
        <dbReference type="Google" id="ProtNLM"/>
    </source>
</evidence>
<evidence type="ECO:0000313" key="3">
    <source>
        <dbReference type="EMBL" id="NNG40257.1"/>
    </source>
</evidence>
<organism evidence="3 4">
    <name type="scientific">Flexivirga aerilata</name>
    <dbReference type="NCBI Taxonomy" id="1656889"/>
    <lineage>
        <taxon>Bacteria</taxon>
        <taxon>Bacillati</taxon>
        <taxon>Actinomycetota</taxon>
        <taxon>Actinomycetes</taxon>
        <taxon>Micrococcales</taxon>
        <taxon>Dermacoccaceae</taxon>
        <taxon>Flexivirga</taxon>
    </lineage>
</organism>
<feature type="region of interest" description="Disordered" evidence="1">
    <location>
        <begin position="127"/>
        <end position="147"/>
    </location>
</feature>
<gene>
    <name evidence="3" type="ORF">HJ588_13370</name>
</gene>
<feature type="signal peptide" evidence="2">
    <location>
        <begin position="1"/>
        <end position="33"/>
    </location>
</feature>
<comment type="caution">
    <text evidence="3">The sequence shown here is derived from an EMBL/GenBank/DDBJ whole genome shotgun (WGS) entry which is preliminary data.</text>
</comment>
<feature type="chain" id="PRO_5032522853" description="DUF3558 domain-containing protein" evidence="2">
    <location>
        <begin position="34"/>
        <end position="277"/>
    </location>
</feature>
<evidence type="ECO:0000313" key="4">
    <source>
        <dbReference type="Proteomes" id="UP000557772"/>
    </source>
</evidence>